<dbReference type="Proteomes" id="UP000225379">
    <property type="component" value="Unassembled WGS sequence"/>
</dbReference>
<keyword evidence="3" id="KW-1185">Reference proteome</keyword>
<name>A0A2B8BIN4_9PROT</name>
<feature type="transmembrane region" description="Helical" evidence="1">
    <location>
        <begin position="338"/>
        <end position="355"/>
    </location>
</feature>
<feature type="transmembrane region" description="Helical" evidence="1">
    <location>
        <begin position="161"/>
        <end position="184"/>
    </location>
</feature>
<dbReference type="AlphaFoldDB" id="A0A2B8BIN4"/>
<feature type="transmembrane region" description="Helical" evidence="1">
    <location>
        <begin position="501"/>
        <end position="518"/>
    </location>
</feature>
<keyword evidence="1" id="KW-1133">Transmembrane helix</keyword>
<feature type="transmembrane region" description="Helical" evidence="1">
    <location>
        <begin position="552"/>
        <end position="569"/>
    </location>
</feature>
<feature type="transmembrane region" description="Helical" evidence="1">
    <location>
        <begin position="402"/>
        <end position="435"/>
    </location>
</feature>
<evidence type="ECO:0000313" key="2">
    <source>
        <dbReference type="EMBL" id="PGH57801.1"/>
    </source>
</evidence>
<accession>A0A2B8BIN4</accession>
<feature type="transmembrane region" description="Helical" evidence="1">
    <location>
        <begin position="525"/>
        <end position="546"/>
    </location>
</feature>
<dbReference type="EMBL" id="PDKW01000039">
    <property type="protein sequence ID" value="PGH57801.1"/>
    <property type="molecule type" value="Genomic_DNA"/>
</dbReference>
<gene>
    <name evidence="2" type="ORF">CRT60_07415</name>
</gene>
<feature type="transmembrane region" description="Helical" evidence="1">
    <location>
        <begin position="289"/>
        <end position="309"/>
    </location>
</feature>
<feature type="transmembrane region" description="Helical" evidence="1">
    <location>
        <begin position="12"/>
        <end position="36"/>
    </location>
</feature>
<keyword evidence="1" id="KW-0812">Transmembrane</keyword>
<dbReference type="RefSeq" id="WP_098735791.1">
    <property type="nucleotide sequence ID" value="NZ_PDKW01000039.1"/>
</dbReference>
<protein>
    <submittedName>
        <fullName evidence="2">Uncharacterized protein</fullName>
    </submittedName>
</protein>
<sequence>MLFGSEHPVRRFVPLLVAVVVIPWIATLAAALVGAANLADRGTATRTDIVGQALVQDLEKALGLGLPLNRLAGMDDYLEELSDIVPEIELVLIADADGKTLFQKATTGRPDLSARLSAAETDWSAFHLSVQRYPLRTGATQAGEVILGRKALAQPANTRRILIDFAVALTIALTGGSLLLRMLVHTQLVAPLGYASGLDAVVARRVYDRIAPPVDQSLIGGLLAEMNRLVIGVNDRFARAHAYLTEVRDLSFNPDAAAEVEPLIARIERLGRFSPDRLAALPPVAGNPLPHAVVFFAAVALSILAGVAAQRLPLDTALAATALGIALAAPFARVVGRYGLAVTLAALAAWGVTTLSDPGRDLLLAAAVLGGIGAGLSVQTVRPILDTLGADLGVSATGGLVAGAGISILCTASIGTGPVMGIGALSAAIGLLVALRVERVASARRAPLILRQIFTLDRWWSGGRPAPKGWSLWLVTGLALTYAAMPQVAGTPGVRQGAEFIWFHGGAAWLAAIAVVALSPRPAAAVLLSLSATALAAGALALGAAAAGPGSALAVAAALGAGHAALAAGGENGGLVALRGAMALLAGMGLPLLLGGNAGVAAASAGLVVTVALLPPIALALRRVLLDRRSVPAAAAEGSAAA</sequence>
<proteinExistence type="predicted"/>
<evidence type="ECO:0000256" key="1">
    <source>
        <dbReference type="SAM" id="Phobius"/>
    </source>
</evidence>
<feature type="transmembrane region" description="Helical" evidence="1">
    <location>
        <begin position="600"/>
        <end position="621"/>
    </location>
</feature>
<keyword evidence="1" id="KW-0472">Membrane</keyword>
<feature type="transmembrane region" description="Helical" evidence="1">
    <location>
        <begin position="470"/>
        <end position="489"/>
    </location>
</feature>
<comment type="caution">
    <text evidence="2">The sequence shown here is derived from an EMBL/GenBank/DDBJ whole genome shotgun (WGS) entry which is preliminary data.</text>
</comment>
<organism evidence="2 3">
    <name type="scientific">Azospirillum palustre</name>
    <dbReference type="NCBI Taxonomy" id="2044885"/>
    <lineage>
        <taxon>Bacteria</taxon>
        <taxon>Pseudomonadati</taxon>
        <taxon>Pseudomonadota</taxon>
        <taxon>Alphaproteobacteria</taxon>
        <taxon>Rhodospirillales</taxon>
        <taxon>Azospirillaceae</taxon>
        <taxon>Azospirillum</taxon>
    </lineage>
</organism>
<feature type="transmembrane region" description="Helical" evidence="1">
    <location>
        <begin position="362"/>
        <end position="382"/>
    </location>
</feature>
<dbReference type="OrthoDB" id="8452985at2"/>
<reference evidence="3" key="1">
    <citation type="submission" date="2017-10" db="EMBL/GenBank/DDBJ databases">
        <authorList>
            <person name="Kravchenko I.K."/>
            <person name="Grouzdev D.S."/>
        </authorList>
    </citation>
    <scope>NUCLEOTIDE SEQUENCE [LARGE SCALE GENOMIC DNA]</scope>
    <source>
        <strain evidence="3">B2</strain>
    </source>
</reference>
<evidence type="ECO:0000313" key="3">
    <source>
        <dbReference type="Proteomes" id="UP000225379"/>
    </source>
</evidence>
<feature type="transmembrane region" description="Helical" evidence="1">
    <location>
        <begin position="576"/>
        <end position="594"/>
    </location>
</feature>